<organism evidence="3 4">
    <name type="scientific">Volvox reticuliferus</name>
    <dbReference type="NCBI Taxonomy" id="1737510"/>
    <lineage>
        <taxon>Eukaryota</taxon>
        <taxon>Viridiplantae</taxon>
        <taxon>Chlorophyta</taxon>
        <taxon>core chlorophytes</taxon>
        <taxon>Chlorophyceae</taxon>
        <taxon>CS clade</taxon>
        <taxon>Chlamydomonadales</taxon>
        <taxon>Volvocaceae</taxon>
        <taxon>Volvox</taxon>
    </lineage>
</organism>
<dbReference type="InterPro" id="IPR011047">
    <property type="entry name" value="Quinoprotein_ADH-like_sf"/>
</dbReference>
<feature type="region of interest" description="Disordered" evidence="2">
    <location>
        <begin position="615"/>
        <end position="641"/>
    </location>
</feature>
<dbReference type="GO" id="GO:0000387">
    <property type="term" value="P:spliceosomal snRNP assembly"/>
    <property type="evidence" value="ECO:0007669"/>
    <property type="project" value="TreeGrafter"/>
</dbReference>
<feature type="region of interest" description="Disordered" evidence="2">
    <location>
        <begin position="815"/>
        <end position="902"/>
    </location>
</feature>
<dbReference type="InterPro" id="IPR015943">
    <property type="entry name" value="WD40/YVTN_repeat-like_dom_sf"/>
</dbReference>
<dbReference type="GO" id="GO:0003730">
    <property type="term" value="F:mRNA 3'-UTR binding"/>
    <property type="evidence" value="ECO:0007669"/>
    <property type="project" value="TreeGrafter"/>
</dbReference>
<feature type="region of interest" description="Disordered" evidence="2">
    <location>
        <begin position="765"/>
        <end position="788"/>
    </location>
</feature>
<evidence type="ECO:0000313" key="4">
    <source>
        <dbReference type="Proteomes" id="UP000747110"/>
    </source>
</evidence>
<dbReference type="InterPro" id="IPR001680">
    <property type="entry name" value="WD40_rpt"/>
</dbReference>
<protein>
    <submittedName>
        <fullName evidence="3">Uncharacterized protein</fullName>
    </submittedName>
</protein>
<dbReference type="AlphaFoldDB" id="A0A8J4BYH4"/>
<name>A0A8J4BYH4_9CHLO</name>
<dbReference type="InterPro" id="IPR052640">
    <property type="entry name" value="Gemin-5"/>
</dbReference>
<evidence type="ECO:0000256" key="1">
    <source>
        <dbReference type="PROSITE-ProRule" id="PRU00221"/>
    </source>
</evidence>
<evidence type="ECO:0000256" key="2">
    <source>
        <dbReference type="SAM" id="MobiDB-lite"/>
    </source>
</evidence>
<keyword evidence="1" id="KW-0853">WD repeat</keyword>
<evidence type="ECO:0000313" key="3">
    <source>
        <dbReference type="EMBL" id="GIL70687.1"/>
    </source>
</evidence>
<dbReference type="PANTHER" id="PTHR46362:SF1">
    <property type="entry name" value="GEM-ASSOCIATED PROTEIN 5"/>
    <property type="match status" value="1"/>
</dbReference>
<feature type="repeat" description="WD" evidence="1">
    <location>
        <begin position="58"/>
        <end position="95"/>
    </location>
</feature>
<dbReference type="Gene3D" id="2.130.10.10">
    <property type="entry name" value="YVTN repeat-like/Quinoprotein amine dehydrogenase"/>
    <property type="match status" value="1"/>
</dbReference>
<feature type="compositionally biased region" description="Low complexity" evidence="2">
    <location>
        <begin position="892"/>
        <end position="902"/>
    </location>
</feature>
<feature type="region of interest" description="Disordered" evidence="2">
    <location>
        <begin position="560"/>
        <end position="590"/>
    </location>
</feature>
<feature type="compositionally biased region" description="Polar residues" evidence="2">
    <location>
        <begin position="289"/>
        <end position="299"/>
    </location>
</feature>
<feature type="region of interest" description="Disordered" evidence="2">
    <location>
        <begin position="237"/>
        <end position="267"/>
    </location>
</feature>
<feature type="compositionally biased region" description="Low complexity" evidence="2">
    <location>
        <begin position="238"/>
        <end position="249"/>
    </location>
</feature>
<dbReference type="GO" id="GO:0005634">
    <property type="term" value="C:nucleus"/>
    <property type="evidence" value="ECO:0007669"/>
    <property type="project" value="TreeGrafter"/>
</dbReference>
<accession>A0A8J4BYH4</accession>
<proteinExistence type="predicted"/>
<feature type="region of interest" description="Disordered" evidence="2">
    <location>
        <begin position="663"/>
        <end position="691"/>
    </location>
</feature>
<feature type="compositionally biased region" description="Gly residues" evidence="2">
    <location>
        <begin position="615"/>
        <end position="634"/>
    </location>
</feature>
<dbReference type="EMBL" id="BNCP01000002">
    <property type="protein sequence ID" value="GIL70687.1"/>
    <property type="molecule type" value="Genomic_DNA"/>
</dbReference>
<comment type="caution">
    <text evidence="3">The sequence shown here is derived from an EMBL/GenBank/DDBJ whole genome shotgun (WGS) entry which is preliminary data.</text>
</comment>
<reference evidence="3" key="1">
    <citation type="journal article" date="2021" name="Proc. Natl. Acad. Sci. U.S.A.">
        <title>Three genomes in the algal genus Volvox reveal the fate of a haploid sex-determining region after a transition to homothallism.</title>
        <authorList>
            <person name="Yamamoto K."/>
            <person name="Hamaji T."/>
            <person name="Kawai-Toyooka H."/>
            <person name="Matsuzaki R."/>
            <person name="Takahashi F."/>
            <person name="Nishimura Y."/>
            <person name="Kawachi M."/>
            <person name="Noguchi H."/>
            <person name="Minakuchi Y."/>
            <person name="Umen J.G."/>
            <person name="Toyoda A."/>
            <person name="Nozaki H."/>
        </authorList>
    </citation>
    <scope>NUCLEOTIDE SEQUENCE</scope>
    <source>
        <strain evidence="3">NIES-3786</strain>
    </source>
</reference>
<dbReference type="SUPFAM" id="SSF50998">
    <property type="entry name" value="Quinoprotein alcohol dehydrogenase-like"/>
    <property type="match status" value="2"/>
</dbReference>
<dbReference type="PROSITE" id="PS50082">
    <property type="entry name" value="WD_REPEATS_2"/>
    <property type="match status" value="1"/>
</dbReference>
<keyword evidence="4" id="KW-1185">Reference proteome</keyword>
<dbReference type="GO" id="GO:0032797">
    <property type="term" value="C:SMN complex"/>
    <property type="evidence" value="ECO:0007669"/>
    <property type="project" value="TreeGrafter"/>
</dbReference>
<dbReference type="Proteomes" id="UP000747110">
    <property type="component" value="Unassembled WGS sequence"/>
</dbReference>
<feature type="region of interest" description="Disordered" evidence="2">
    <location>
        <begin position="279"/>
        <end position="300"/>
    </location>
</feature>
<feature type="non-terminal residue" evidence="3">
    <location>
        <position position="1"/>
    </location>
</feature>
<feature type="compositionally biased region" description="Basic and acidic residues" evidence="2">
    <location>
        <begin position="677"/>
        <end position="689"/>
    </location>
</feature>
<dbReference type="PANTHER" id="PTHR46362">
    <property type="entry name" value="GEM-ASSOCIATED PROTEIN 5"/>
    <property type="match status" value="1"/>
</dbReference>
<feature type="compositionally biased region" description="Low complexity" evidence="2">
    <location>
        <begin position="765"/>
        <end position="787"/>
    </location>
</feature>
<dbReference type="OrthoDB" id="549566at2759"/>
<gene>
    <name evidence="3" type="ORF">Vretifemale_1408</name>
</gene>
<sequence length="902" mass="89433">MAYPVVVLPPSPNWFCGQVVSVLPSQQLVAYGGHNSVVLASISTRAVQRLLSCGICRVSSVALAPELAGRSLVAAGCEDGSLRCWDWSSGEQVRSHRKAAPEVTSLVALVSSPVEFVAGDAKGGVTLWVPETGIRRPVGHSPVLLPGRVTCLAACSTHASVSVPGSVVVAGVADGGVHLVDVAAGQVLLSIQQAHRGTVHSLQLASVPYLSGMLVASPLVAGNTDGAARARHTMACMGSAGSSTSSPGGNCQREDEGSNPGGGFSVRADAGAAVTSADASGTAGVPVSGTGTSVAPSGTGSAGCALEADLDAGGAVDTAGDGTLEHSVTRSTGSCSPQVSSEAPDLWLLSSGEDGQAKVWSFPALKAAAALTATATGQKGGMSPPRPQPLAAVRLPPPPPSAQHAGGGHGTGAASRRLWVPAALLPGCDVGGSGSELVVAMAAPWGHVLLYHVSLTTGKVALTARLKHHNRPVFTLHAMKVPPDSASNRITAVLASSAPEPFEPGKGSLAEPPTVAVGASMASPPPGLRIRLVSSSQDRSLVVVDLDLLDPASVVQTKDCNRKDCQPSGGDIDTGKKSAPSHGLEGGNMVGDVVGDSAGCAPPCEMSKAADGGGGAGGGGGGGGDGGGGDGGGPGRDDAVPNEAVGLEATRAAGLVEQGAGGLVAGRADGTSGWRQISREDEQQQRDEPDVGLESAVRRVVSPAGLAGPVLPRGGGVWWRLLGLGGYPHALQVGGHYPGLLAVGCGDRTLRTVGLTPGQLTCRRPQPYQQSCQPEPQPQPEGQVGERPAADIATSIPAASMAALVESTAPSTALTSALPTAAARSGTSGEARALERPQEEGEGDDEAGSGVSAAFRQLSELGGGGGGDDDTDNAGGSEVQRPERGSGGEGVAGSPAPSVASS</sequence>